<dbReference type="GO" id="GO:0004519">
    <property type="term" value="F:endonuclease activity"/>
    <property type="evidence" value="ECO:0007669"/>
    <property type="project" value="UniProtKB-KW"/>
</dbReference>
<accession>A0A8J3DW82</accession>
<evidence type="ECO:0000313" key="3">
    <source>
        <dbReference type="Proteomes" id="UP000628775"/>
    </source>
</evidence>
<dbReference type="Proteomes" id="UP000628775">
    <property type="component" value="Unassembled WGS sequence"/>
</dbReference>
<name>A0A8J3DW82_9BACL</name>
<protein>
    <submittedName>
        <fullName evidence="2">Endonuclease</fullName>
    </submittedName>
</protein>
<dbReference type="SUPFAM" id="SSF51658">
    <property type="entry name" value="Xylose isomerase-like"/>
    <property type="match status" value="1"/>
</dbReference>
<organism evidence="2 3">
    <name type="scientific">Pullulanibacillus camelliae</name>
    <dbReference type="NCBI Taxonomy" id="1707096"/>
    <lineage>
        <taxon>Bacteria</taxon>
        <taxon>Bacillati</taxon>
        <taxon>Bacillota</taxon>
        <taxon>Bacilli</taxon>
        <taxon>Bacillales</taxon>
        <taxon>Sporolactobacillaceae</taxon>
        <taxon>Pullulanibacillus</taxon>
    </lineage>
</organism>
<dbReference type="PANTHER" id="PTHR12110:SF52">
    <property type="entry name" value="XYLOSE ISOMERASE"/>
    <property type="match status" value="1"/>
</dbReference>
<keyword evidence="2" id="KW-0540">Nuclease</keyword>
<dbReference type="Pfam" id="PF01261">
    <property type="entry name" value="AP_endonuc_2"/>
    <property type="match status" value="1"/>
</dbReference>
<dbReference type="RefSeq" id="WP_188695922.1">
    <property type="nucleotide sequence ID" value="NZ_BMIR01000016.1"/>
</dbReference>
<dbReference type="EMBL" id="BMIR01000016">
    <property type="protein sequence ID" value="GGE49067.1"/>
    <property type="molecule type" value="Genomic_DNA"/>
</dbReference>
<dbReference type="InterPro" id="IPR036237">
    <property type="entry name" value="Xyl_isomerase-like_sf"/>
</dbReference>
<dbReference type="Gene3D" id="3.20.20.150">
    <property type="entry name" value="Divalent-metal-dependent TIM barrel enzymes"/>
    <property type="match status" value="1"/>
</dbReference>
<comment type="caution">
    <text evidence="2">The sequence shown here is derived from an EMBL/GenBank/DDBJ whole genome shotgun (WGS) entry which is preliminary data.</text>
</comment>
<dbReference type="InterPro" id="IPR013022">
    <property type="entry name" value="Xyl_isomerase-like_TIM-brl"/>
</dbReference>
<proteinExistence type="predicted"/>
<feature type="domain" description="Xylose isomerase-like TIM barrel" evidence="1">
    <location>
        <begin position="23"/>
        <end position="259"/>
    </location>
</feature>
<dbReference type="AlphaFoldDB" id="A0A8J3DW82"/>
<reference evidence="2" key="2">
    <citation type="submission" date="2020-09" db="EMBL/GenBank/DDBJ databases">
        <authorList>
            <person name="Sun Q."/>
            <person name="Zhou Y."/>
        </authorList>
    </citation>
    <scope>NUCLEOTIDE SEQUENCE</scope>
    <source>
        <strain evidence="2">CGMCC 1.15371</strain>
    </source>
</reference>
<dbReference type="PANTHER" id="PTHR12110">
    <property type="entry name" value="HYDROXYPYRUVATE ISOMERASE"/>
    <property type="match status" value="1"/>
</dbReference>
<evidence type="ECO:0000259" key="1">
    <source>
        <dbReference type="Pfam" id="PF01261"/>
    </source>
</evidence>
<reference evidence="2" key="1">
    <citation type="journal article" date="2014" name="Int. J. Syst. Evol. Microbiol.">
        <title>Complete genome sequence of Corynebacterium casei LMG S-19264T (=DSM 44701T), isolated from a smear-ripened cheese.</title>
        <authorList>
            <consortium name="US DOE Joint Genome Institute (JGI-PGF)"/>
            <person name="Walter F."/>
            <person name="Albersmeier A."/>
            <person name="Kalinowski J."/>
            <person name="Ruckert C."/>
        </authorList>
    </citation>
    <scope>NUCLEOTIDE SEQUENCE</scope>
    <source>
        <strain evidence="2">CGMCC 1.15371</strain>
    </source>
</reference>
<keyword evidence="3" id="KW-1185">Reference proteome</keyword>
<keyword evidence="2" id="KW-0378">Hydrolase</keyword>
<sequence>MDLSYLSFNQITTNEQTLEEVVEACVKTGITWIAPWRHKIQATGLIKSAQIIKEAGLKVSSLCRGGMFPAATATERQQRLDDNRRAIDEAAKLGTDTLVLVCGPAPDRDIQAARKMVEEGIAALIPYAQEAGVKLGIEPLHPIFAGDRSVISTLGQSNTLTEHLASSQVGVIIDVYHVWWDPQLYNEIKRSEGHILGFHVNDWIKVTNPLTSRGMMGDGIIEIKKIRQAVQLTGYTGPIEVEILNEALWKEPCEETLKLIKTRFMEYV</sequence>
<dbReference type="InterPro" id="IPR050312">
    <property type="entry name" value="IolE/XylAMocC-like"/>
</dbReference>
<gene>
    <name evidence="2" type="ORF">GCM10011391_29860</name>
</gene>
<evidence type="ECO:0000313" key="2">
    <source>
        <dbReference type="EMBL" id="GGE49067.1"/>
    </source>
</evidence>
<keyword evidence="2" id="KW-0255">Endonuclease</keyword>